<name>A0A4Z2J5L7_9TELE</name>
<protein>
    <submittedName>
        <fullName evidence="2">Uncharacterized protein</fullName>
    </submittedName>
</protein>
<accession>A0A4Z2J5L7</accession>
<dbReference type="Proteomes" id="UP000314294">
    <property type="component" value="Unassembled WGS sequence"/>
</dbReference>
<evidence type="ECO:0000256" key="1">
    <source>
        <dbReference type="SAM" id="MobiDB-lite"/>
    </source>
</evidence>
<sequence>MTDQNCASQYLHDLGPPQAEQQVSRGVPFERRHTVLQRDARESREVNKRKVDAGELGADHMQVHLLHVHLQPAERAVQPRHQQTLGRSVLTGRRLVQNRQAEGLSPAEGCDPRRLSLHVTMRS</sequence>
<dbReference type="OrthoDB" id="10537973at2759"/>
<reference evidence="2 3" key="1">
    <citation type="submission" date="2019-03" db="EMBL/GenBank/DDBJ databases">
        <title>First draft genome of Liparis tanakae, snailfish: a comprehensive survey of snailfish specific genes.</title>
        <authorList>
            <person name="Kim W."/>
            <person name="Song I."/>
            <person name="Jeong J.-H."/>
            <person name="Kim D."/>
            <person name="Kim S."/>
            <person name="Ryu S."/>
            <person name="Song J.Y."/>
            <person name="Lee S.K."/>
        </authorList>
    </citation>
    <scope>NUCLEOTIDE SEQUENCE [LARGE SCALE GENOMIC DNA]</scope>
    <source>
        <tissue evidence="2">Muscle</tissue>
    </source>
</reference>
<dbReference type="EMBL" id="SRLO01000021">
    <property type="protein sequence ID" value="TNN85307.1"/>
    <property type="molecule type" value="Genomic_DNA"/>
</dbReference>
<proteinExistence type="predicted"/>
<gene>
    <name evidence="2" type="ORF">EYF80_004329</name>
</gene>
<dbReference type="AlphaFoldDB" id="A0A4Z2J5L7"/>
<keyword evidence="3" id="KW-1185">Reference proteome</keyword>
<feature type="region of interest" description="Disordered" evidence="1">
    <location>
        <begin position="11"/>
        <end position="32"/>
    </location>
</feature>
<comment type="caution">
    <text evidence="2">The sequence shown here is derived from an EMBL/GenBank/DDBJ whole genome shotgun (WGS) entry which is preliminary data.</text>
</comment>
<organism evidence="2 3">
    <name type="scientific">Liparis tanakae</name>
    <name type="common">Tanaka's snailfish</name>
    <dbReference type="NCBI Taxonomy" id="230148"/>
    <lineage>
        <taxon>Eukaryota</taxon>
        <taxon>Metazoa</taxon>
        <taxon>Chordata</taxon>
        <taxon>Craniata</taxon>
        <taxon>Vertebrata</taxon>
        <taxon>Euteleostomi</taxon>
        <taxon>Actinopterygii</taxon>
        <taxon>Neopterygii</taxon>
        <taxon>Teleostei</taxon>
        <taxon>Neoteleostei</taxon>
        <taxon>Acanthomorphata</taxon>
        <taxon>Eupercaria</taxon>
        <taxon>Perciformes</taxon>
        <taxon>Cottioidei</taxon>
        <taxon>Cottales</taxon>
        <taxon>Liparidae</taxon>
        <taxon>Liparis</taxon>
    </lineage>
</organism>
<evidence type="ECO:0000313" key="3">
    <source>
        <dbReference type="Proteomes" id="UP000314294"/>
    </source>
</evidence>
<evidence type="ECO:0000313" key="2">
    <source>
        <dbReference type="EMBL" id="TNN85307.1"/>
    </source>
</evidence>